<organism evidence="1 2">
    <name type="scientific">Salmonella arizonae (strain ATCC BAA-731 / CDC346-86 / RSK2980)</name>
    <dbReference type="NCBI Taxonomy" id="41514"/>
    <lineage>
        <taxon>Bacteria</taxon>
        <taxon>Pseudomonadati</taxon>
        <taxon>Pseudomonadota</taxon>
        <taxon>Gammaproteobacteria</taxon>
        <taxon>Enterobacterales</taxon>
        <taxon>Enterobacteriaceae</taxon>
        <taxon>Salmonella</taxon>
    </lineage>
</organism>
<dbReference type="HOGENOM" id="CLU_1905238_0_0_6"/>
<sequence>MTARQPRFLTFWRLAERDGILHRAWRDGENIGRRFTPSSGWTPFTIKSVMRVVTRVKPFTVVRLHQHLFPFRPGWLHTPGQTGKLNNPGHPIGRSAKPLPDFTGRQLTIVLFHKRNFIDRPLYPVISGGSLFI</sequence>
<dbReference type="AlphaFoldDB" id="A9MNT2"/>
<evidence type="ECO:0000313" key="1">
    <source>
        <dbReference type="EMBL" id="ABX22564.1"/>
    </source>
</evidence>
<keyword evidence="2" id="KW-1185">Reference proteome</keyword>
<dbReference type="KEGG" id="ses:SARI_02708"/>
<reference evidence="1 2" key="1">
    <citation type="submission" date="2007-11" db="EMBL/GenBank/DDBJ databases">
        <authorList>
            <consortium name="The Salmonella enterica serovar Arizonae Genome Sequencing Project"/>
            <person name="McClelland M."/>
            <person name="Sanderson E.K."/>
            <person name="Porwollik S."/>
            <person name="Spieth J."/>
            <person name="Clifton W.S."/>
            <person name="Fulton R."/>
            <person name="Chunyan W."/>
            <person name="Wollam A."/>
            <person name="Shah N."/>
            <person name="Pepin K."/>
            <person name="Bhonagiri V."/>
            <person name="Nash W."/>
            <person name="Johnson M."/>
            <person name="Thiruvilangam P."/>
            <person name="Wilson R."/>
        </authorList>
    </citation>
    <scope>NUCLEOTIDE SEQUENCE [LARGE SCALE GENOMIC DNA]</scope>
    <source>
        <strain evidence="2">ATCC BAA-731 / CDC346-86 / RSK2980</strain>
    </source>
</reference>
<evidence type="ECO:0000313" key="2">
    <source>
        <dbReference type="Proteomes" id="UP000002084"/>
    </source>
</evidence>
<accession>A9MNT2</accession>
<gene>
    <name evidence="1" type="ordered locus">SARI_02708</name>
</gene>
<name>A9MNT2_SALAR</name>
<proteinExistence type="predicted"/>
<protein>
    <submittedName>
        <fullName evidence="1">Uncharacterized protein</fullName>
    </submittedName>
</protein>
<dbReference type="EMBL" id="CP000880">
    <property type="protein sequence ID" value="ABX22564.1"/>
    <property type="molecule type" value="Genomic_DNA"/>
</dbReference>
<dbReference type="Proteomes" id="UP000002084">
    <property type="component" value="Chromosome"/>
</dbReference>